<geneLocation type="plasmid" evidence="2 3">
    <name>unnamed1</name>
</geneLocation>
<dbReference type="Proteomes" id="UP000013243">
    <property type="component" value="Plasmid unnamed1"/>
</dbReference>
<protein>
    <submittedName>
        <fullName evidence="2">Uncharacterized protein</fullName>
    </submittedName>
</protein>
<feature type="transmembrane region" description="Helical" evidence="1">
    <location>
        <begin position="7"/>
        <end position="24"/>
    </location>
</feature>
<name>A0A1B1A8A8_9RHOB</name>
<dbReference type="AlphaFoldDB" id="A0A1B1A8A8"/>
<keyword evidence="1" id="KW-0812">Transmembrane</keyword>
<evidence type="ECO:0000256" key="1">
    <source>
        <dbReference type="SAM" id="Phobius"/>
    </source>
</evidence>
<dbReference type="KEGG" id="rmb:K529_018790"/>
<feature type="transmembrane region" description="Helical" evidence="1">
    <location>
        <begin position="79"/>
        <end position="104"/>
    </location>
</feature>
<gene>
    <name evidence="2" type="ORF">K529_018790</name>
</gene>
<keyword evidence="1" id="KW-0472">Membrane</keyword>
<keyword evidence="1" id="KW-1133">Transmembrane helix</keyword>
<evidence type="ECO:0000313" key="2">
    <source>
        <dbReference type="EMBL" id="ANP42812.1"/>
    </source>
</evidence>
<feature type="transmembrane region" description="Helical" evidence="1">
    <location>
        <begin position="124"/>
        <end position="143"/>
    </location>
</feature>
<feature type="transmembrane region" description="Helical" evidence="1">
    <location>
        <begin position="44"/>
        <end position="63"/>
    </location>
</feature>
<evidence type="ECO:0000313" key="3">
    <source>
        <dbReference type="Proteomes" id="UP000013243"/>
    </source>
</evidence>
<organism evidence="2 3">
    <name type="scientific">Tritonibacter mobilis F1926</name>
    <dbReference type="NCBI Taxonomy" id="1265309"/>
    <lineage>
        <taxon>Bacteria</taxon>
        <taxon>Pseudomonadati</taxon>
        <taxon>Pseudomonadota</taxon>
        <taxon>Alphaproteobacteria</taxon>
        <taxon>Rhodobacterales</taxon>
        <taxon>Paracoccaceae</taxon>
        <taxon>Tritonibacter</taxon>
    </lineage>
</organism>
<reference evidence="2 3" key="1">
    <citation type="journal article" date="2016" name="ISME J.">
        <title>Global occurrence and heterogeneity of the Roseobacter-clade species Ruegeria mobilis.</title>
        <authorList>
            <person name="Sonnenschein E."/>
            <person name="Gram L."/>
        </authorList>
    </citation>
    <scope>NUCLEOTIDE SEQUENCE [LARGE SCALE GENOMIC DNA]</scope>
    <source>
        <strain evidence="2 3">F1926</strain>
        <plasmid evidence="2 3">unnamed1</plasmid>
    </source>
</reference>
<feature type="transmembrane region" description="Helical" evidence="1">
    <location>
        <begin position="150"/>
        <end position="169"/>
    </location>
</feature>
<keyword evidence="2" id="KW-0614">Plasmid</keyword>
<proteinExistence type="predicted"/>
<dbReference type="EMBL" id="CP015231">
    <property type="protein sequence ID" value="ANP42812.1"/>
    <property type="molecule type" value="Genomic_DNA"/>
</dbReference>
<accession>A0A1B1A8A8</accession>
<sequence length="180" mass="18910">MTFTHGLGLAVITLAVLALVFWVPQDTVSGYLVSKRGRVSIGDAMAPGVSLGLMALSGGLILLEARKREADIHPNGRSLGFLLVILVICLMAFGAMIWTGPLAVALSGVDDSYRNLRDTAPWKYLGFILGGVGLVTALISLVEHRVTLRAALLGMAGVGALIGVFDLAFDDLLLPPNGDQ</sequence>